<proteinExistence type="predicted"/>
<evidence type="ECO:0000256" key="1">
    <source>
        <dbReference type="SAM" id="MobiDB-lite"/>
    </source>
</evidence>
<feature type="compositionally biased region" description="Pro residues" evidence="1">
    <location>
        <begin position="475"/>
        <end position="490"/>
    </location>
</feature>
<comment type="caution">
    <text evidence="3">The sequence shown here is derived from an EMBL/GenBank/DDBJ whole genome shotgun (WGS) entry which is preliminary data.</text>
</comment>
<dbReference type="InterPro" id="IPR012507">
    <property type="entry name" value="YibE_F"/>
</dbReference>
<gene>
    <name evidence="3" type="ORF">HKK74_13085</name>
</gene>
<feature type="transmembrane region" description="Helical" evidence="2">
    <location>
        <begin position="188"/>
        <end position="208"/>
    </location>
</feature>
<organism evidence="3 4">
    <name type="scientific">Actinomadura alba</name>
    <dbReference type="NCBI Taxonomy" id="406431"/>
    <lineage>
        <taxon>Bacteria</taxon>
        <taxon>Bacillati</taxon>
        <taxon>Actinomycetota</taxon>
        <taxon>Actinomycetes</taxon>
        <taxon>Streptosporangiales</taxon>
        <taxon>Thermomonosporaceae</taxon>
        <taxon>Actinomadura</taxon>
    </lineage>
</organism>
<dbReference type="PANTHER" id="PTHR41771">
    <property type="entry name" value="MEMBRANE PROTEIN-RELATED"/>
    <property type="match status" value="1"/>
</dbReference>
<keyword evidence="2" id="KW-1133">Transmembrane helix</keyword>
<feature type="transmembrane region" description="Helical" evidence="2">
    <location>
        <begin position="283"/>
        <end position="301"/>
    </location>
</feature>
<dbReference type="Proteomes" id="UP000805614">
    <property type="component" value="Unassembled WGS sequence"/>
</dbReference>
<feature type="compositionally biased region" description="Low complexity" evidence="1">
    <location>
        <begin position="72"/>
        <end position="83"/>
    </location>
</feature>
<feature type="transmembrane region" description="Helical" evidence="2">
    <location>
        <begin position="20"/>
        <end position="40"/>
    </location>
</feature>
<feature type="region of interest" description="Disordered" evidence="1">
    <location>
        <begin position="71"/>
        <end position="98"/>
    </location>
</feature>
<dbReference type="RefSeq" id="WP_187243444.1">
    <property type="nucleotide sequence ID" value="NZ_JABVEC010000008.1"/>
</dbReference>
<evidence type="ECO:0000313" key="4">
    <source>
        <dbReference type="Proteomes" id="UP000805614"/>
    </source>
</evidence>
<feature type="transmembrane region" description="Helical" evidence="2">
    <location>
        <begin position="381"/>
        <end position="404"/>
    </location>
</feature>
<dbReference type="PANTHER" id="PTHR41771:SF1">
    <property type="entry name" value="MEMBRANE PROTEIN"/>
    <property type="match status" value="1"/>
</dbReference>
<keyword evidence="4" id="KW-1185">Reference proteome</keyword>
<keyword evidence="2" id="KW-0812">Transmembrane</keyword>
<sequence>MGADHGHHVAVRSSPGTVRAVLAVIVPLAVATLAGLIWMWPQAPEPAAAPAAEMTRVNGIVVGIDLKPCPQQPAWPGEPAAAQGPGGAPPRTDPQKCGDARVRLTSGGGAGQVVTSVLPSGPGTQTFAVDDKVILLRTPAAPDGGSGTGPDGNSYQLSDHNRSSPLWLIAAAFVLAVIAFGRWRGVTALIGLAVTFVLLLKFLIPAILAGEPPLPAAIVCAATIMLAVLYFTHGFTVATSIAVIGTLASLSLTGLLAWAAIGLTHLSGNTDDSALNLSLSHQINLQGLLLASIIIGSLGVLDDVTVTQSVTVAELAHANPSYRFGQLYRAATRVGRAHIASVINTIILAYAGAALPLLLLFSIGRQPLSEVVTGPIIAQEIVRSVAGTLGLIAAVPITTALSALARTRRGSSGPESGTLAAEPAIAAEPGKRAAPRHGRPPAPSHRARRAEAGEDPATAAPQPHRQPSPRSEEPGWPPQRWPHPPADPFT</sequence>
<feature type="transmembrane region" description="Helical" evidence="2">
    <location>
        <begin position="164"/>
        <end position="181"/>
    </location>
</feature>
<dbReference type="EMBL" id="JABVEC010000008">
    <property type="protein sequence ID" value="MBC6466432.1"/>
    <property type="molecule type" value="Genomic_DNA"/>
</dbReference>
<evidence type="ECO:0000313" key="3">
    <source>
        <dbReference type="EMBL" id="MBC6466432.1"/>
    </source>
</evidence>
<protein>
    <submittedName>
        <fullName evidence="3">YibE/F family protein</fullName>
    </submittedName>
</protein>
<reference evidence="3 4" key="1">
    <citation type="submission" date="2020-06" db="EMBL/GenBank/DDBJ databases">
        <title>Actinomadura xiongansis sp. nov., isolated from soil of Baiyangdian.</title>
        <authorList>
            <person name="Zhang X."/>
        </authorList>
    </citation>
    <scope>NUCLEOTIDE SEQUENCE [LARGE SCALE GENOMIC DNA]</scope>
    <source>
        <strain evidence="3 4">HBUM206468</strain>
    </source>
</reference>
<accession>A0ABR7LNJ5</accession>
<dbReference type="Pfam" id="PF07907">
    <property type="entry name" value="YibE_F"/>
    <property type="match status" value="1"/>
</dbReference>
<feature type="region of interest" description="Disordered" evidence="1">
    <location>
        <begin position="408"/>
        <end position="490"/>
    </location>
</feature>
<feature type="transmembrane region" description="Helical" evidence="2">
    <location>
        <begin position="214"/>
        <end position="232"/>
    </location>
</feature>
<evidence type="ECO:0000256" key="2">
    <source>
        <dbReference type="SAM" id="Phobius"/>
    </source>
</evidence>
<feature type="transmembrane region" description="Helical" evidence="2">
    <location>
        <begin position="339"/>
        <end position="361"/>
    </location>
</feature>
<name>A0ABR7LNJ5_9ACTN</name>
<keyword evidence="2" id="KW-0472">Membrane</keyword>
<feature type="transmembrane region" description="Helical" evidence="2">
    <location>
        <begin position="241"/>
        <end position="263"/>
    </location>
</feature>